<keyword evidence="4" id="KW-0158">Chromosome</keyword>
<evidence type="ECO:0000313" key="9">
    <source>
        <dbReference type="Proteomes" id="UP001219568"/>
    </source>
</evidence>
<dbReference type="Pfam" id="PF09496">
    <property type="entry name" value="CENP-O"/>
    <property type="match status" value="1"/>
</dbReference>
<comment type="caution">
    <text evidence="8">The sequence shown here is derived from an EMBL/GenBank/DDBJ whole genome shotgun (WGS) entry which is preliminary data.</text>
</comment>
<gene>
    <name evidence="8" type="ORF">N7460_011905</name>
</gene>
<feature type="region of interest" description="Disordered" evidence="7">
    <location>
        <begin position="173"/>
        <end position="201"/>
    </location>
</feature>
<feature type="region of interest" description="Disordered" evidence="7">
    <location>
        <begin position="1"/>
        <end position="22"/>
    </location>
</feature>
<protein>
    <recommendedName>
        <fullName evidence="10">Centromere protein Cenp-O</fullName>
    </recommendedName>
</protein>
<evidence type="ECO:0000256" key="6">
    <source>
        <dbReference type="ARBA" id="ARBA00023328"/>
    </source>
</evidence>
<reference evidence="8" key="1">
    <citation type="journal article" date="2023" name="IMA Fungus">
        <title>Comparative genomic study of the Penicillium genus elucidates a diverse pangenome and 15 lateral gene transfer events.</title>
        <authorList>
            <person name="Petersen C."/>
            <person name="Sorensen T."/>
            <person name="Nielsen M.R."/>
            <person name="Sondergaard T.E."/>
            <person name="Sorensen J.L."/>
            <person name="Fitzpatrick D.A."/>
            <person name="Frisvad J.C."/>
            <person name="Nielsen K.L."/>
        </authorList>
    </citation>
    <scope>NUCLEOTIDE SEQUENCE</scope>
    <source>
        <strain evidence="8">IBT 15450</strain>
    </source>
</reference>
<dbReference type="AlphaFoldDB" id="A0AAD6N3N0"/>
<comment type="similarity">
    <text evidence="3">Belongs to the CENP-O/MCM21 family.</text>
</comment>
<name>A0AAD6N3N0_PENCN</name>
<keyword evidence="5" id="KW-0539">Nucleus</keyword>
<sequence>MNTTKPSKRATPDSQEEELDTSITSIRAEIQTLQKRKRLLTSSLLTTTQIQSLLRTPQTESTTNLEHLSPLVHAAGKHNTSNHHRIAFGATTFPFKDPSPTIHPQNKNLLGVRIDVCTRNGRFAKPYYVLLRSERRHDAGKESGRRLGVHRHTVPSFISVAKLEDVYLPRARRHEEGGDGDTSSEDTAPAKTSKKLPSTRKQDLGGFVRELRRELVAWHMRVDAIDLLREWVGLVDSEGRPISTEEVSPDPSTGIVGLAAVPIEARYVRVEWEDGRVGRFKLSNGGIVERAVVIGDAGRDKRTEDLMTGGGGRIEGILDRLRAGSAAGSPS</sequence>
<reference evidence="8" key="2">
    <citation type="submission" date="2023-01" db="EMBL/GenBank/DDBJ databases">
        <authorList>
            <person name="Petersen C."/>
        </authorList>
    </citation>
    <scope>NUCLEOTIDE SEQUENCE</scope>
    <source>
        <strain evidence="8">IBT 15450</strain>
    </source>
</reference>
<dbReference type="PANTHER" id="PTHR14582:SF1">
    <property type="entry name" value="CENTROMERE PROTEIN O"/>
    <property type="match status" value="1"/>
</dbReference>
<evidence type="ECO:0000256" key="1">
    <source>
        <dbReference type="ARBA" id="ARBA00004123"/>
    </source>
</evidence>
<comment type="subcellular location">
    <subcellularLocation>
        <location evidence="2">Chromosome</location>
        <location evidence="2">Centromere</location>
    </subcellularLocation>
    <subcellularLocation>
        <location evidence="1">Nucleus</location>
    </subcellularLocation>
</comment>
<keyword evidence="6" id="KW-0137">Centromere</keyword>
<evidence type="ECO:0000313" key="8">
    <source>
        <dbReference type="EMBL" id="KAJ6027088.1"/>
    </source>
</evidence>
<dbReference type="GO" id="GO:0031511">
    <property type="term" value="C:Mis6-Sim4 complex"/>
    <property type="evidence" value="ECO:0007669"/>
    <property type="project" value="TreeGrafter"/>
</dbReference>
<evidence type="ECO:0008006" key="10">
    <source>
        <dbReference type="Google" id="ProtNLM"/>
    </source>
</evidence>
<dbReference type="InterPro" id="IPR018464">
    <property type="entry name" value="CENP-O"/>
</dbReference>
<organism evidence="8 9">
    <name type="scientific">Penicillium canescens</name>
    <dbReference type="NCBI Taxonomy" id="5083"/>
    <lineage>
        <taxon>Eukaryota</taxon>
        <taxon>Fungi</taxon>
        <taxon>Dikarya</taxon>
        <taxon>Ascomycota</taxon>
        <taxon>Pezizomycotina</taxon>
        <taxon>Eurotiomycetes</taxon>
        <taxon>Eurotiomycetidae</taxon>
        <taxon>Eurotiales</taxon>
        <taxon>Aspergillaceae</taxon>
        <taxon>Penicillium</taxon>
    </lineage>
</organism>
<evidence type="ECO:0000256" key="7">
    <source>
        <dbReference type="SAM" id="MobiDB-lite"/>
    </source>
</evidence>
<proteinExistence type="inferred from homology"/>
<keyword evidence="9" id="KW-1185">Reference proteome</keyword>
<evidence type="ECO:0000256" key="5">
    <source>
        <dbReference type="ARBA" id="ARBA00023242"/>
    </source>
</evidence>
<accession>A0AAD6N3N0</accession>
<evidence type="ECO:0000256" key="3">
    <source>
        <dbReference type="ARBA" id="ARBA00007321"/>
    </source>
</evidence>
<dbReference type="GO" id="GO:0005634">
    <property type="term" value="C:nucleus"/>
    <property type="evidence" value="ECO:0007669"/>
    <property type="project" value="UniProtKB-SubCell"/>
</dbReference>
<dbReference type="EMBL" id="JAQJZL010000015">
    <property type="protein sequence ID" value="KAJ6027088.1"/>
    <property type="molecule type" value="Genomic_DNA"/>
</dbReference>
<evidence type="ECO:0000256" key="2">
    <source>
        <dbReference type="ARBA" id="ARBA00004584"/>
    </source>
</evidence>
<dbReference type="PANTHER" id="PTHR14582">
    <property type="entry name" value="INNER KINETOCHORE SUBUNIT MAL2"/>
    <property type="match status" value="1"/>
</dbReference>
<dbReference type="Proteomes" id="UP001219568">
    <property type="component" value="Unassembled WGS sequence"/>
</dbReference>
<evidence type="ECO:0000256" key="4">
    <source>
        <dbReference type="ARBA" id="ARBA00022454"/>
    </source>
</evidence>